<evidence type="ECO:0000256" key="14">
    <source>
        <dbReference type="ARBA" id="ARBA00049255"/>
    </source>
</evidence>
<evidence type="ECO:0000256" key="5">
    <source>
        <dbReference type="ARBA" id="ARBA00022555"/>
    </source>
</evidence>
<dbReference type="InterPro" id="IPR020825">
    <property type="entry name" value="Phe-tRNA_synthase-like_B3/B4"/>
</dbReference>
<dbReference type="InterPro" id="IPR005121">
    <property type="entry name" value="Fdx_antiC-bd"/>
</dbReference>
<evidence type="ECO:0000256" key="7">
    <source>
        <dbReference type="ARBA" id="ARBA00022723"/>
    </source>
</evidence>
<name>A0A6J4SGN8_9ACTN</name>
<comment type="cofactor">
    <cofactor evidence="15">
        <name>Mg(2+)</name>
        <dbReference type="ChEBI" id="CHEBI:18420"/>
    </cofactor>
    <text evidence="15">Binds 2 magnesium ions per tetramer.</text>
</comment>
<dbReference type="SMART" id="SM00873">
    <property type="entry name" value="B3_4"/>
    <property type="match status" value="1"/>
</dbReference>
<feature type="region of interest" description="Disordered" evidence="17">
    <location>
        <begin position="590"/>
        <end position="613"/>
    </location>
</feature>
<dbReference type="Pfam" id="PF03147">
    <property type="entry name" value="FDX-ACB"/>
    <property type="match status" value="1"/>
</dbReference>
<dbReference type="EC" id="6.1.1.20" evidence="15"/>
<sequence length="825" mass="87460">MRVPFAWLRSLCDPGLGAAEVGELLTMAGVKVERLYRIGVGDPAAFVVGRVVEAERHPNADRLSVCTVDDGSGEPRTIVCGAPNVAAGQTVAVALPGAVMPDGTELGEAKLRGVRSSGMILAEDELAIGEDHSGILVLDNGAAPGQPLAAAVPIADEVIELEITPNRADVMGVYGVAREVHAVTGATLAEDPTATDAEASGDDRAEDHASVEIADPEICPRFTARVFEDVRVGPSPPWLKQRLTAAGQRPISNVVDITNYVMLLYGQPLHAFDLDRVRGRSIVVRRAHEGERMTTLDGVERAFSPEVALVCDAEGPSGIAGIMGGAVSEVSETTTRVLMESATWVGPNIMRTSRALGLRTEASARFEKGLHPELAIAAQRLAARLMVELCGARLVPGTIDACPRPAAPRTVGVRPARIESLLGEAVPEDEVSELLGRLGFDPAGDEHDASGRIEVSVPPFRDGDVQREADLIEEVARIHGLDRLPASLPARRRAVGRLTPDQRLRRRLEDALRDRGLNEVVAYSFTSAESLQRLRLDESEALRIRNPLSEDGVLLRPLLLPGLLDAARHNAAHGRAGLALFESAHVYSATGGESAEPGGGSPSGSPGGARPAHERHHLAGLLSEVTPASWRAEARPADFYAARAAVEALLSVAGIEWHAERPSSGARPFLHPGRAAAVVAGADGRELGWLGELHPLVARDWEVSAAAVFELDMGALAELAPTAGERRYRDLVSFPAVTQDLAVVVAEDTSAAEVERAVRAGGGELLRSVRPFDLYRGDQLGPGRKSLALRLVFRAADRTLTEAEIAERRAAIEDALAEIGGGLRG</sequence>
<dbReference type="HAMAP" id="MF_00283">
    <property type="entry name" value="Phe_tRNA_synth_beta1"/>
    <property type="match status" value="1"/>
</dbReference>
<dbReference type="GO" id="GO:0000287">
    <property type="term" value="F:magnesium ion binding"/>
    <property type="evidence" value="ECO:0007669"/>
    <property type="project" value="UniProtKB-UniRule"/>
</dbReference>
<evidence type="ECO:0000256" key="4">
    <source>
        <dbReference type="ARBA" id="ARBA00022490"/>
    </source>
</evidence>
<feature type="compositionally biased region" description="Basic and acidic residues" evidence="17">
    <location>
        <begin position="201"/>
        <end position="210"/>
    </location>
</feature>
<feature type="compositionally biased region" description="Gly residues" evidence="17">
    <location>
        <begin position="597"/>
        <end position="607"/>
    </location>
</feature>
<dbReference type="PROSITE" id="PS51483">
    <property type="entry name" value="B5"/>
    <property type="match status" value="1"/>
</dbReference>
<dbReference type="InterPro" id="IPR004532">
    <property type="entry name" value="Phe-tRNA-ligase_IIc_bsu_bact"/>
</dbReference>
<evidence type="ECO:0000256" key="6">
    <source>
        <dbReference type="ARBA" id="ARBA00022598"/>
    </source>
</evidence>
<dbReference type="FunFam" id="3.50.40.10:FF:000001">
    <property type="entry name" value="Phenylalanine--tRNA ligase beta subunit"/>
    <property type="match status" value="1"/>
</dbReference>
<feature type="domain" description="TRNA-binding" evidence="18">
    <location>
        <begin position="40"/>
        <end position="149"/>
    </location>
</feature>
<dbReference type="InterPro" id="IPR045060">
    <property type="entry name" value="Phe-tRNA-ligase_IIc_bsu"/>
</dbReference>
<evidence type="ECO:0000256" key="12">
    <source>
        <dbReference type="ARBA" id="ARBA00022917"/>
    </source>
</evidence>
<dbReference type="InterPro" id="IPR009061">
    <property type="entry name" value="DNA-bd_dom_put_sf"/>
</dbReference>
<dbReference type="InterPro" id="IPR045864">
    <property type="entry name" value="aa-tRNA-synth_II/BPL/LPL"/>
</dbReference>
<dbReference type="Pfam" id="PF01588">
    <property type="entry name" value="tRNA_bind"/>
    <property type="match status" value="1"/>
</dbReference>
<keyword evidence="5 16" id="KW-0820">tRNA-binding</keyword>
<keyword evidence="6 15" id="KW-0436">Ligase</keyword>
<evidence type="ECO:0000256" key="15">
    <source>
        <dbReference type="HAMAP-Rule" id="MF_00283"/>
    </source>
</evidence>
<keyword evidence="12 15" id="KW-0648">Protein biosynthesis</keyword>
<dbReference type="EMBL" id="CADCVV010000074">
    <property type="protein sequence ID" value="CAA9495398.1"/>
    <property type="molecule type" value="Genomic_DNA"/>
</dbReference>
<dbReference type="InterPro" id="IPR012340">
    <property type="entry name" value="NA-bd_OB-fold"/>
</dbReference>
<evidence type="ECO:0000313" key="21">
    <source>
        <dbReference type="EMBL" id="CAA9495398.1"/>
    </source>
</evidence>
<evidence type="ECO:0000256" key="13">
    <source>
        <dbReference type="ARBA" id="ARBA00023146"/>
    </source>
</evidence>
<evidence type="ECO:0000256" key="17">
    <source>
        <dbReference type="SAM" id="MobiDB-lite"/>
    </source>
</evidence>
<feature type="region of interest" description="Disordered" evidence="17">
    <location>
        <begin position="187"/>
        <end position="210"/>
    </location>
</feature>
<dbReference type="Gene3D" id="3.50.40.10">
    <property type="entry name" value="Phenylalanyl-trna Synthetase, Chain B, domain 3"/>
    <property type="match status" value="1"/>
</dbReference>
<keyword evidence="13 15" id="KW-0030">Aminoacyl-tRNA synthetase</keyword>
<dbReference type="NCBIfam" id="NF045760">
    <property type="entry name" value="YtpR"/>
    <property type="match status" value="1"/>
</dbReference>
<dbReference type="NCBIfam" id="TIGR00472">
    <property type="entry name" value="pheT_bact"/>
    <property type="match status" value="1"/>
</dbReference>
<dbReference type="SMART" id="SM00874">
    <property type="entry name" value="B5"/>
    <property type="match status" value="1"/>
</dbReference>
<evidence type="ECO:0000259" key="20">
    <source>
        <dbReference type="PROSITE" id="PS51483"/>
    </source>
</evidence>
<dbReference type="GO" id="GO:0009328">
    <property type="term" value="C:phenylalanine-tRNA ligase complex"/>
    <property type="evidence" value="ECO:0007669"/>
    <property type="project" value="TreeGrafter"/>
</dbReference>
<comment type="catalytic activity">
    <reaction evidence="14 15">
        <text>tRNA(Phe) + L-phenylalanine + ATP = L-phenylalanyl-tRNA(Phe) + AMP + diphosphate + H(+)</text>
        <dbReference type="Rhea" id="RHEA:19413"/>
        <dbReference type="Rhea" id="RHEA-COMP:9668"/>
        <dbReference type="Rhea" id="RHEA-COMP:9699"/>
        <dbReference type="ChEBI" id="CHEBI:15378"/>
        <dbReference type="ChEBI" id="CHEBI:30616"/>
        <dbReference type="ChEBI" id="CHEBI:33019"/>
        <dbReference type="ChEBI" id="CHEBI:58095"/>
        <dbReference type="ChEBI" id="CHEBI:78442"/>
        <dbReference type="ChEBI" id="CHEBI:78531"/>
        <dbReference type="ChEBI" id="CHEBI:456215"/>
        <dbReference type="EC" id="6.1.1.20"/>
    </reaction>
</comment>
<dbReference type="FunFam" id="2.40.50.140:FF:000045">
    <property type="entry name" value="Phenylalanine--tRNA ligase beta subunit"/>
    <property type="match status" value="1"/>
</dbReference>
<evidence type="ECO:0000256" key="16">
    <source>
        <dbReference type="PROSITE-ProRule" id="PRU00209"/>
    </source>
</evidence>
<organism evidence="21">
    <name type="scientific">uncultured Solirubrobacterales bacterium</name>
    <dbReference type="NCBI Taxonomy" id="768556"/>
    <lineage>
        <taxon>Bacteria</taxon>
        <taxon>Bacillati</taxon>
        <taxon>Actinomycetota</taxon>
        <taxon>Thermoleophilia</taxon>
        <taxon>Solirubrobacterales</taxon>
        <taxon>environmental samples</taxon>
    </lineage>
</organism>
<feature type="binding site" evidence="15">
    <location>
        <position position="473"/>
    </location>
    <ligand>
        <name>Mg(2+)</name>
        <dbReference type="ChEBI" id="CHEBI:18420"/>
        <note>shared with alpha subunit</note>
    </ligand>
</feature>
<evidence type="ECO:0000259" key="19">
    <source>
        <dbReference type="PROSITE" id="PS51447"/>
    </source>
</evidence>
<evidence type="ECO:0000256" key="2">
    <source>
        <dbReference type="ARBA" id="ARBA00008653"/>
    </source>
</evidence>
<feature type="domain" description="FDX-ACB" evidence="19">
    <location>
        <begin position="732"/>
        <end position="824"/>
    </location>
</feature>
<feature type="domain" description="B5" evidence="20">
    <location>
        <begin position="406"/>
        <end position="486"/>
    </location>
</feature>
<comment type="subcellular location">
    <subcellularLocation>
        <location evidence="1 15">Cytoplasm</location>
    </subcellularLocation>
</comment>
<feature type="binding site" evidence="15">
    <location>
        <position position="464"/>
    </location>
    <ligand>
        <name>Mg(2+)</name>
        <dbReference type="ChEBI" id="CHEBI:18420"/>
        <note>shared with alpha subunit</note>
    </ligand>
</feature>
<comment type="similarity">
    <text evidence="2 15">Belongs to the phenylalanyl-tRNA synthetase beta subunit family. Type 1 subfamily.</text>
</comment>
<keyword evidence="9 15" id="KW-0067">ATP-binding</keyword>
<feature type="binding site" evidence="15">
    <location>
        <position position="474"/>
    </location>
    <ligand>
        <name>Mg(2+)</name>
        <dbReference type="ChEBI" id="CHEBI:18420"/>
        <note>shared with alpha subunit</note>
    </ligand>
</feature>
<evidence type="ECO:0000256" key="1">
    <source>
        <dbReference type="ARBA" id="ARBA00004496"/>
    </source>
</evidence>
<evidence type="ECO:0000256" key="9">
    <source>
        <dbReference type="ARBA" id="ARBA00022840"/>
    </source>
</evidence>
<dbReference type="SUPFAM" id="SSF46955">
    <property type="entry name" value="Putative DNA-binding domain"/>
    <property type="match status" value="1"/>
</dbReference>
<dbReference type="SUPFAM" id="SSF50249">
    <property type="entry name" value="Nucleic acid-binding proteins"/>
    <property type="match status" value="1"/>
</dbReference>
<dbReference type="SUPFAM" id="SSF55681">
    <property type="entry name" value="Class II aaRS and biotin synthetases"/>
    <property type="match status" value="1"/>
</dbReference>
<dbReference type="Gene3D" id="3.30.56.10">
    <property type="match status" value="2"/>
</dbReference>
<keyword evidence="7 15" id="KW-0479">Metal-binding</keyword>
<dbReference type="InterPro" id="IPR036690">
    <property type="entry name" value="Fdx_antiC-bd_sf"/>
</dbReference>
<dbReference type="SUPFAM" id="SSF56037">
    <property type="entry name" value="PheT/TilS domain"/>
    <property type="match status" value="1"/>
</dbReference>
<evidence type="ECO:0000256" key="3">
    <source>
        <dbReference type="ARBA" id="ARBA00011209"/>
    </source>
</evidence>
<evidence type="ECO:0000256" key="10">
    <source>
        <dbReference type="ARBA" id="ARBA00022842"/>
    </source>
</evidence>
<dbReference type="PANTHER" id="PTHR10947:SF0">
    <property type="entry name" value="PHENYLALANINE--TRNA LIGASE BETA SUBUNIT"/>
    <property type="match status" value="1"/>
</dbReference>
<dbReference type="GO" id="GO:0004826">
    <property type="term" value="F:phenylalanine-tRNA ligase activity"/>
    <property type="evidence" value="ECO:0007669"/>
    <property type="project" value="UniProtKB-UniRule"/>
</dbReference>
<dbReference type="Pfam" id="PF17759">
    <property type="entry name" value="tRNA_synthFbeta"/>
    <property type="match status" value="1"/>
</dbReference>
<accession>A0A6J4SGN8</accession>
<protein>
    <recommendedName>
        <fullName evidence="15">Phenylalanine--tRNA ligase beta subunit</fullName>
        <ecNumber evidence="15">6.1.1.20</ecNumber>
    </recommendedName>
    <alternativeName>
        <fullName evidence="15">Phenylalanyl-tRNA synthetase beta subunit</fullName>
        <shortName evidence="15">PheRS</shortName>
    </alternativeName>
</protein>
<keyword evidence="8 15" id="KW-0547">Nucleotide-binding</keyword>
<evidence type="ECO:0000256" key="11">
    <source>
        <dbReference type="ARBA" id="ARBA00022884"/>
    </source>
</evidence>
<dbReference type="FunFam" id="3.30.70.380:FF:000001">
    <property type="entry name" value="Phenylalanine--tRNA ligase beta subunit"/>
    <property type="match status" value="1"/>
</dbReference>
<evidence type="ECO:0000259" key="18">
    <source>
        <dbReference type="PROSITE" id="PS50886"/>
    </source>
</evidence>
<dbReference type="SUPFAM" id="SSF54991">
    <property type="entry name" value="Anticodon-binding domain of PheRS"/>
    <property type="match status" value="1"/>
</dbReference>
<dbReference type="Pfam" id="PF03484">
    <property type="entry name" value="B5"/>
    <property type="match status" value="1"/>
</dbReference>
<dbReference type="AlphaFoldDB" id="A0A6J4SGN8"/>
<dbReference type="Pfam" id="PF03483">
    <property type="entry name" value="B3_4"/>
    <property type="match status" value="1"/>
</dbReference>
<dbReference type="Gene3D" id="3.30.70.380">
    <property type="entry name" value="Ferrodoxin-fold anticodon-binding domain"/>
    <property type="match status" value="1"/>
</dbReference>
<dbReference type="InterPro" id="IPR033714">
    <property type="entry name" value="tRNA_bind_bactPheRS"/>
</dbReference>
<dbReference type="GO" id="GO:0006432">
    <property type="term" value="P:phenylalanyl-tRNA aminoacylation"/>
    <property type="evidence" value="ECO:0007669"/>
    <property type="project" value="UniProtKB-UniRule"/>
</dbReference>
<dbReference type="GO" id="GO:0005524">
    <property type="term" value="F:ATP binding"/>
    <property type="evidence" value="ECO:0007669"/>
    <property type="project" value="UniProtKB-UniRule"/>
</dbReference>
<dbReference type="PANTHER" id="PTHR10947">
    <property type="entry name" value="PHENYLALANYL-TRNA SYNTHETASE BETA CHAIN AND LEUCINE-RICH REPEAT-CONTAINING PROTEIN 47"/>
    <property type="match status" value="1"/>
</dbReference>
<dbReference type="PROSITE" id="PS50886">
    <property type="entry name" value="TRBD"/>
    <property type="match status" value="1"/>
</dbReference>
<proteinExistence type="inferred from homology"/>
<dbReference type="GO" id="GO:0000049">
    <property type="term" value="F:tRNA binding"/>
    <property type="evidence" value="ECO:0007669"/>
    <property type="project" value="UniProtKB-UniRule"/>
</dbReference>
<dbReference type="Gene3D" id="3.30.930.10">
    <property type="entry name" value="Bira Bifunctional Protein, Domain 2"/>
    <property type="match status" value="1"/>
</dbReference>
<dbReference type="InterPro" id="IPR005146">
    <property type="entry name" value="B3/B4_tRNA-bd"/>
</dbReference>
<reference evidence="21" key="1">
    <citation type="submission" date="2020-02" db="EMBL/GenBank/DDBJ databases">
        <authorList>
            <person name="Meier V. D."/>
        </authorList>
    </citation>
    <scope>NUCLEOTIDE SEQUENCE</scope>
    <source>
        <strain evidence="21">AVDCRST_MAG17</strain>
    </source>
</reference>
<dbReference type="SMART" id="SM00896">
    <property type="entry name" value="FDX-ACB"/>
    <property type="match status" value="1"/>
</dbReference>
<keyword evidence="10 15" id="KW-0460">Magnesium</keyword>
<dbReference type="PROSITE" id="PS51447">
    <property type="entry name" value="FDX_ACB"/>
    <property type="match status" value="1"/>
</dbReference>
<dbReference type="InterPro" id="IPR002547">
    <property type="entry name" value="tRNA-bd_dom"/>
</dbReference>
<evidence type="ECO:0000256" key="8">
    <source>
        <dbReference type="ARBA" id="ARBA00022741"/>
    </source>
</evidence>
<keyword evidence="4 15" id="KW-0963">Cytoplasm</keyword>
<comment type="subunit">
    <text evidence="3 15">Tetramer of two alpha and two beta subunits.</text>
</comment>
<keyword evidence="11 16" id="KW-0694">RNA-binding</keyword>
<dbReference type="InterPro" id="IPR005147">
    <property type="entry name" value="tRNA_synthase_B5-dom"/>
</dbReference>
<feature type="binding site" evidence="15">
    <location>
        <position position="470"/>
    </location>
    <ligand>
        <name>Mg(2+)</name>
        <dbReference type="ChEBI" id="CHEBI:18420"/>
        <note>shared with alpha subunit</note>
    </ligand>
</feature>
<dbReference type="Gene3D" id="2.40.50.140">
    <property type="entry name" value="Nucleic acid-binding proteins"/>
    <property type="match status" value="1"/>
</dbReference>
<dbReference type="InterPro" id="IPR041616">
    <property type="entry name" value="PheRS_beta_core"/>
</dbReference>
<dbReference type="CDD" id="cd02796">
    <property type="entry name" value="tRNA_bind_bactPheRS"/>
    <property type="match status" value="1"/>
</dbReference>
<gene>
    <name evidence="15" type="primary">pheT</name>
    <name evidence="21" type="ORF">AVDCRST_MAG17-1062</name>
</gene>